<proteinExistence type="predicted"/>
<feature type="region of interest" description="Disordered" evidence="1">
    <location>
        <begin position="55"/>
        <end position="76"/>
    </location>
</feature>
<keyword evidence="3" id="KW-1185">Reference proteome</keyword>
<protein>
    <submittedName>
        <fullName evidence="2">Uncharacterized protein</fullName>
    </submittedName>
</protein>
<evidence type="ECO:0000256" key="1">
    <source>
        <dbReference type="SAM" id="MobiDB-lite"/>
    </source>
</evidence>
<evidence type="ECO:0000313" key="2">
    <source>
        <dbReference type="EMBL" id="TQB71009.1"/>
    </source>
</evidence>
<accession>A0A507QR62</accession>
<dbReference type="STRING" id="5098.A0A507QR62"/>
<gene>
    <name evidence="2" type="ORF">MPDQ_007930</name>
</gene>
<sequence length="76" mass="7976">MTTIIEAPDHLRRMKIPYDHLAMCNSYPLPSRGNAAGNQGLNLTGLNTEVATSGYGASYAPTPAPAPAPRGIEVPV</sequence>
<reference evidence="2 3" key="1">
    <citation type="submission" date="2019-06" db="EMBL/GenBank/DDBJ databases">
        <title>Wine fermentation using esterase from Monascus purpureus.</title>
        <authorList>
            <person name="Geng C."/>
            <person name="Zhang Y."/>
        </authorList>
    </citation>
    <scope>NUCLEOTIDE SEQUENCE [LARGE SCALE GENOMIC DNA]</scope>
    <source>
        <strain evidence="2">HQ1</strain>
    </source>
</reference>
<organism evidence="2 3">
    <name type="scientific">Monascus purpureus</name>
    <name type="common">Red mold</name>
    <name type="synonym">Monascus anka</name>
    <dbReference type="NCBI Taxonomy" id="5098"/>
    <lineage>
        <taxon>Eukaryota</taxon>
        <taxon>Fungi</taxon>
        <taxon>Dikarya</taxon>
        <taxon>Ascomycota</taxon>
        <taxon>Pezizomycotina</taxon>
        <taxon>Eurotiomycetes</taxon>
        <taxon>Eurotiomycetidae</taxon>
        <taxon>Eurotiales</taxon>
        <taxon>Aspergillaceae</taxon>
        <taxon>Monascus</taxon>
    </lineage>
</organism>
<evidence type="ECO:0000313" key="3">
    <source>
        <dbReference type="Proteomes" id="UP000319663"/>
    </source>
</evidence>
<dbReference type="EMBL" id="VIFY01000090">
    <property type="protein sequence ID" value="TQB71009.1"/>
    <property type="molecule type" value="Genomic_DNA"/>
</dbReference>
<dbReference type="Proteomes" id="UP000319663">
    <property type="component" value="Unassembled WGS sequence"/>
</dbReference>
<dbReference type="AlphaFoldDB" id="A0A507QR62"/>
<name>A0A507QR62_MONPU</name>
<comment type="caution">
    <text evidence="2">The sequence shown here is derived from an EMBL/GenBank/DDBJ whole genome shotgun (WGS) entry which is preliminary data.</text>
</comment>